<proteinExistence type="inferred from homology"/>
<dbReference type="AlphaFoldDB" id="A0A7S3VD53"/>
<dbReference type="InterPro" id="IPR000209">
    <property type="entry name" value="Peptidase_S8/S53_dom"/>
</dbReference>
<keyword evidence="10" id="KW-0732">Signal</keyword>
<feature type="region of interest" description="Disordered" evidence="9">
    <location>
        <begin position="75"/>
        <end position="94"/>
    </location>
</feature>
<dbReference type="PANTHER" id="PTHR43806:SF11">
    <property type="entry name" value="CEREVISIN-RELATED"/>
    <property type="match status" value="1"/>
</dbReference>
<evidence type="ECO:0000256" key="4">
    <source>
        <dbReference type="ARBA" id="ARBA00022801"/>
    </source>
</evidence>
<dbReference type="PRINTS" id="PR00723">
    <property type="entry name" value="SUBTILISIN"/>
</dbReference>
<feature type="compositionally biased region" description="Low complexity" evidence="9">
    <location>
        <begin position="876"/>
        <end position="890"/>
    </location>
</feature>
<keyword evidence="5 8" id="KW-0720">Serine protease</keyword>
<keyword evidence="3" id="KW-0479">Metal-binding</keyword>
<dbReference type="InterPro" id="IPR023828">
    <property type="entry name" value="Peptidase_S8_Ser-AS"/>
</dbReference>
<dbReference type="SUPFAM" id="SSF52743">
    <property type="entry name" value="Subtilisin-like"/>
    <property type="match status" value="1"/>
</dbReference>
<dbReference type="PROSITE" id="PS00137">
    <property type="entry name" value="SUBTILASE_HIS"/>
    <property type="match status" value="1"/>
</dbReference>
<name>A0A7S3VD53_9STRA</name>
<dbReference type="GO" id="GO:0006508">
    <property type="term" value="P:proteolysis"/>
    <property type="evidence" value="ECO:0007669"/>
    <property type="project" value="UniProtKB-KW"/>
</dbReference>
<keyword evidence="4 8" id="KW-0378">Hydrolase</keyword>
<feature type="compositionally biased region" description="Polar residues" evidence="9">
    <location>
        <begin position="894"/>
        <end position="906"/>
    </location>
</feature>
<dbReference type="InterPro" id="IPR022398">
    <property type="entry name" value="Peptidase_S8_His-AS"/>
</dbReference>
<feature type="compositionally biased region" description="Low complexity" evidence="9">
    <location>
        <begin position="828"/>
        <end position="842"/>
    </location>
</feature>
<evidence type="ECO:0000313" key="12">
    <source>
        <dbReference type="EMBL" id="CAE0473333.1"/>
    </source>
</evidence>
<dbReference type="EC" id="3.4.21.62" evidence="7"/>
<dbReference type="GO" id="GO:0046872">
    <property type="term" value="F:metal ion binding"/>
    <property type="evidence" value="ECO:0007669"/>
    <property type="project" value="UniProtKB-KW"/>
</dbReference>
<feature type="signal peptide" evidence="10">
    <location>
        <begin position="1"/>
        <end position="21"/>
    </location>
</feature>
<sequence length="1042" mass="114344">MKMKERICYLLLCLPCFLIRAHDFVLTNIRTGEETTFSDALDEKKAGGAIDQGEMRRTERFNKVLRTERNKIKSNNRFGSSSLSNANQAKAADNDDDNEDRYIIKFTDDVSFQRHARRLKSNGAMSTPIMTLEEEHIQVMSLSSPEEIAEWEIQDGVKYVEKDHKVFLRQNTPGIETIPYGISQVKALDVSDDRISNRKVCIIDSGYDITHPDLQNDFVSGSGVNPWDEDECGHGTHVAGTIAAVAGNGGILGAVRSGNMNLHIVRTFTGIECSWTWGSSLIAAMYECIVAGSNIINLSLGYKEDTEYEKEAFDNIFNNRNVLLIAAAGNDGTDEYEYPAAYSSVLSVAAVSRSKSRASFSQMNDMVDIAAPGVDILSTYSGGAYSYQSGTSMSVPHVVGVAALIWSHFPQLSASEIWSALEVSAEDLGSVGRDDLYGHGLVDALEAYNYLLAQEDQQPTISPSTSMMPTSCGNNYCDILGSETCSSCPKDCLFPRDCNFIGERGELFFTPDIFGVSFKLRALTDVRFYEIDVGVGLQVGSHRAILYTRDGSYTTNLGLQQWRVVFNGKLQSDGNKVTVPIDDPIFTEGGSERSFYFSFYTGFSIAFNAWQQQYLISSENSDIILYYGELQGNSFGTGIMNYAPFGGILRYTKVAPETQAPTISSSPSISCVEVELKISTDNWPNETSWDFRDSDGEIIPGADSSNYILSSNALFETNICLPELCDKKVTPYYTFNIYDSYNDGIIGNGYFELFVNGDRVKGESDGSTFGARDAVVIDACSSNEVLGSVFPTRPPSSKPSSKPSIPKTSEPTMVLSNEPSMSPIMAQSSLPSLDPSSFLSPHPSEEPSSKPSIPKTSEPTMAFSNEPSMSPIMAQSGSPSLDPSSVLSPHPSEETSSNPSILKTTEPTMVLSNAPSMSPIIAQSSSPSPIPSLVLSLHPSEEPSSKPSITYQTYHCPLVRIIMTSIVLTLQVLHHYQRLHHQALGQITSLPDPCKAVIYHLHILQKPKRSELMHQMGQKRFSYRMSLQPSQKRTPAISISVC</sequence>
<feature type="compositionally biased region" description="Polar residues" evidence="9">
    <location>
        <begin position="75"/>
        <end position="84"/>
    </location>
</feature>
<protein>
    <recommendedName>
        <fullName evidence="7">subtilisin</fullName>
        <ecNumber evidence="7">3.4.21.62</ecNumber>
    </recommendedName>
</protein>
<evidence type="ECO:0000259" key="11">
    <source>
        <dbReference type="Pfam" id="PF00082"/>
    </source>
</evidence>
<feature type="active site" description="Charge relay system" evidence="8">
    <location>
        <position position="392"/>
    </location>
</feature>
<feature type="compositionally biased region" description="Low complexity" evidence="9">
    <location>
        <begin position="798"/>
        <end position="812"/>
    </location>
</feature>
<dbReference type="InterPro" id="IPR015500">
    <property type="entry name" value="Peptidase_S8_subtilisin-rel"/>
</dbReference>
<dbReference type="GO" id="GO:0005615">
    <property type="term" value="C:extracellular space"/>
    <property type="evidence" value="ECO:0007669"/>
    <property type="project" value="TreeGrafter"/>
</dbReference>
<dbReference type="InterPro" id="IPR050131">
    <property type="entry name" value="Peptidase_S8_subtilisin-like"/>
</dbReference>
<dbReference type="PROSITE" id="PS51892">
    <property type="entry name" value="SUBTILASE"/>
    <property type="match status" value="1"/>
</dbReference>
<gene>
    <name evidence="12" type="ORF">CDEB00056_LOCUS18186</name>
</gene>
<evidence type="ECO:0000256" key="1">
    <source>
        <dbReference type="ARBA" id="ARBA00011073"/>
    </source>
</evidence>
<dbReference type="Pfam" id="PF00082">
    <property type="entry name" value="Peptidase_S8"/>
    <property type="match status" value="1"/>
</dbReference>
<dbReference type="PROSITE" id="PS00138">
    <property type="entry name" value="SUBTILASE_SER"/>
    <property type="match status" value="1"/>
</dbReference>
<dbReference type="CDD" id="cd07477">
    <property type="entry name" value="Peptidases_S8_Subtilisin_subset"/>
    <property type="match status" value="1"/>
</dbReference>
<evidence type="ECO:0000256" key="3">
    <source>
        <dbReference type="ARBA" id="ARBA00022723"/>
    </source>
</evidence>
<dbReference type="InterPro" id="IPR034202">
    <property type="entry name" value="Subtilisin_Carlsberg-like"/>
</dbReference>
<evidence type="ECO:0000256" key="2">
    <source>
        <dbReference type="ARBA" id="ARBA00022670"/>
    </source>
</evidence>
<reference evidence="12" key="1">
    <citation type="submission" date="2021-01" db="EMBL/GenBank/DDBJ databases">
        <authorList>
            <person name="Corre E."/>
            <person name="Pelletier E."/>
            <person name="Niang G."/>
            <person name="Scheremetjew M."/>
            <person name="Finn R."/>
            <person name="Kale V."/>
            <person name="Holt S."/>
            <person name="Cochrane G."/>
            <person name="Meng A."/>
            <person name="Brown T."/>
            <person name="Cohen L."/>
        </authorList>
    </citation>
    <scope>NUCLEOTIDE SEQUENCE</scope>
    <source>
        <strain evidence="12">MM31A-1</strain>
    </source>
</reference>
<feature type="compositionally biased region" description="Low complexity" evidence="9">
    <location>
        <begin position="849"/>
        <end position="859"/>
    </location>
</feature>
<evidence type="ECO:0000256" key="8">
    <source>
        <dbReference type="PROSITE-ProRule" id="PRU01240"/>
    </source>
</evidence>
<feature type="active site" description="Charge relay system" evidence="8">
    <location>
        <position position="234"/>
    </location>
</feature>
<evidence type="ECO:0000256" key="5">
    <source>
        <dbReference type="ARBA" id="ARBA00022825"/>
    </source>
</evidence>
<dbReference type="InterPro" id="IPR036852">
    <property type="entry name" value="Peptidase_S8/S53_dom_sf"/>
</dbReference>
<organism evidence="12">
    <name type="scientific">Chaetoceros debilis</name>
    <dbReference type="NCBI Taxonomy" id="122233"/>
    <lineage>
        <taxon>Eukaryota</taxon>
        <taxon>Sar</taxon>
        <taxon>Stramenopiles</taxon>
        <taxon>Ochrophyta</taxon>
        <taxon>Bacillariophyta</taxon>
        <taxon>Coscinodiscophyceae</taxon>
        <taxon>Chaetocerotophycidae</taxon>
        <taxon>Chaetocerotales</taxon>
        <taxon>Chaetocerotaceae</taxon>
        <taxon>Chaetoceros</taxon>
    </lineage>
</organism>
<evidence type="ECO:0000256" key="6">
    <source>
        <dbReference type="ARBA" id="ARBA00023529"/>
    </source>
</evidence>
<feature type="region of interest" description="Disordered" evidence="9">
    <location>
        <begin position="788"/>
        <end position="906"/>
    </location>
</feature>
<evidence type="ECO:0000256" key="9">
    <source>
        <dbReference type="SAM" id="MobiDB-lite"/>
    </source>
</evidence>
<dbReference type="Gene3D" id="3.40.50.200">
    <property type="entry name" value="Peptidase S8/S53 domain"/>
    <property type="match status" value="1"/>
</dbReference>
<keyword evidence="2 8" id="KW-0645">Protease</keyword>
<dbReference type="EMBL" id="HBIO01023669">
    <property type="protein sequence ID" value="CAE0473333.1"/>
    <property type="molecule type" value="Transcribed_RNA"/>
</dbReference>
<dbReference type="GO" id="GO:0004252">
    <property type="term" value="F:serine-type endopeptidase activity"/>
    <property type="evidence" value="ECO:0007669"/>
    <property type="project" value="UniProtKB-UniRule"/>
</dbReference>
<comment type="catalytic activity">
    <reaction evidence="6">
        <text>Hydrolysis of proteins with broad specificity for peptide bonds, and a preference for a large uncharged residue in P1. Hydrolyzes peptide amides.</text>
        <dbReference type="EC" id="3.4.21.62"/>
    </reaction>
</comment>
<accession>A0A7S3VD53</accession>
<evidence type="ECO:0000256" key="7">
    <source>
        <dbReference type="ARBA" id="ARBA00023619"/>
    </source>
</evidence>
<feature type="active site" description="Charge relay system" evidence="8">
    <location>
        <position position="204"/>
    </location>
</feature>
<feature type="chain" id="PRO_5031530312" description="subtilisin" evidence="10">
    <location>
        <begin position="22"/>
        <end position="1042"/>
    </location>
</feature>
<feature type="domain" description="Peptidase S8/S53" evidence="11">
    <location>
        <begin position="198"/>
        <end position="440"/>
    </location>
</feature>
<evidence type="ECO:0000256" key="10">
    <source>
        <dbReference type="SAM" id="SignalP"/>
    </source>
</evidence>
<dbReference type="PANTHER" id="PTHR43806">
    <property type="entry name" value="PEPTIDASE S8"/>
    <property type="match status" value="1"/>
</dbReference>
<comment type="similarity">
    <text evidence="1 8">Belongs to the peptidase S8 family.</text>
</comment>